<evidence type="ECO:0000313" key="4">
    <source>
        <dbReference type="Proteomes" id="UP001149165"/>
    </source>
</evidence>
<dbReference type="PANTHER" id="PTHR28034">
    <property type="entry name" value="SET1 COMPLEX COMPONENT SHG1"/>
    <property type="match status" value="1"/>
</dbReference>
<gene>
    <name evidence="3" type="ORF">N7456_008017</name>
</gene>
<dbReference type="InterPro" id="IPR055264">
    <property type="entry name" value="BOD1/SHG1_dom"/>
</dbReference>
<protein>
    <recommendedName>
        <fullName evidence="2">BOD1/SHG1 domain-containing protein</fullName>
    </recommendedName>
</protein>
<accession>A0A9W9FBP8</accession>
<dbReference type="AlphaFoldDB" id="A0A9W9FBP8"/>
<dbReference type="OrthoDB" id="5579731at2759"/>
<name>A0A9W9FBP8_9EURO</name>
<organism evidence="3 4">
    <name type="scientific">Penicillium angulare</name>
    <dbReference type="NCBI Taxonomy" id="116970"/>
    <lineage>
        <taxon>Eukaryota</taxon>
        <taxon>Fungi</taxon>
        <taxon>Dikarya</taxon>
        <taxon>Ascomycota</taxon>
        <taxon>Pezizomycotina</taxon>
        <taxon>Eurotiomycetes</taxon>
        <taxon>Eurotiomycetidae</taxon>
        <taxon>Eurotiales</taxon>
        <taxon>Aspergillaceae</taxon>
        <taxon>Penicillium</taxon>
    </lineage>
</organism>
<evidence type="ECO:0000259" key="2">
    <source>
        <dbReference type="Pfam" id="PF05205"/>
    </source>
</evidence>
<comment type="caution">
    <text evidence="3">The sequence shown here is derived from an EMBL/GenBank/DDBJ whole genome shotgun (WGS) entry which is preliminary data.</text>
</comment>
<dbReference type="Proteomes" id="UP001149165">
    <property type="component" value="Unassembled WGS sequence"/>
</dbReference>
<dbReference type="PANTHER" id="PTHR28034:SF1">
    <property type="entry name" value="NUCLEOMORPHIN"/>
    <property type="match status" value="1"/>
</dbReference>
<reference evidence="3" key="1">
    <citation type="submission" date="2022-11" db="EMBL/GenBank/DDBJ databases">
        <authorList>
            <person name="Petersen C."/>
        </authorList>
    </citation>
    <scope>NUCLEOTIDE SEQUENCE</scope>
    <source>
        <strain evidence="3">IBT 30069</strain>
    </source>
</reference>
<feature type="domain" description="BOD1/SHG1" evidence="2">
    <location>
        <begin position="46"/>
        <end position="148"/>
    </location>
</feature>
<proteinExistence type="predicted"/>
<reference evidence="3" key="2">
    <citation type="journal article" date="2023" name="IMA Fungus">
        <title>Comparative genomic study of the Penicillium genus elucidates a diverse pangenome and 15 lateral gene transfer events.</title>
        <authorList>
            <person name="Petersen C."/>
            <person name="Sorensen T."/>
            <person name="Nielsen M.R."/>
            <person name="Sondergaard T.E."/>
            <person name="Sorensen J.L."/>
            <person name="Fitzpatrick D.A."/>
            <person name="Frisvad J.C."/>
            <person name="Nielsen K.L."/>
        </authorList>
    </citation>
    <scope>NUCLEOTIDE SEQUENCE</scope>
    <source>
        <strain evidence="3">IBT 30069</strain>
    </source>
</reference>
<feature type="region of interest" description="Disordered" evidence="1">
    <location>
        <begin position="181"/>
        <end position="316"/>
    </location>
</feature>
<evidence type="ECO:0000256" key="1">
    <source>
        <dbReference type="SAM" id="MobiDB-lite"/>
    </source>
</evidence>
<feature type="compositionally biased region" description="Basic and acidic residues" evidence="1">
    <location>
        <begin position="181"/>
        <end position="303"/>
    </location>
</feature>
<dbReference type="EMBL" id="JAPQKH010000005">
    <property type="protein sequence ID" value="KAJ5097296.1"/>
    <property type="molecule type" value="Genomic_DNA"/>
</dbReference>
<evidence type="ECO:0000313" key="3">
    <source>
        <dbReference type="EMBL" id="KAJ5097296.1"/>
    </source>
</evidence>
<keyword evidence="4" id="KW-1185">Reference proteome</keyword>
<sequence length="549" mass="62122">MATSEAMEDVQSGSKRPSLDIETLKSKRFKAEDLPLSAAQHSAIDKLLHSFKKKGGFDSIRKKIWAEFNDGESKTKFTDELIALAESEIEREPAHLSRERGKAATLIEGAVDRSDVYKNAELSIDRLASIHLGSILDSVRDIRRHEIGDEAAAKEEEAGNKTDSEYEACVTAKRDEREKVWREEMRKQKEIDDEQKRIKDEERRKRREIERKKDDEDRARRKEVDDQRRAERERLRDEQRAIDEQRDRERDERYERRRREDRDRYRERDRSRTRDFRDRSPAYRSDRGLSPRSRDSKRDRPAISKDPTPAPGPVDEKSLEEAALQMLLKEGEELAAKARQKPEFDFEQAEALENGLKPPASTSGHAKDVVIRYQTERNVLEMPLEIEVKVAAALADARHLAIALNAIGNVLEIPQSDLAIAIVTVIATWMHAVGTVISEMNAAIDLLHLAVAVDQQAGTATETETDLGYDPDLAIEMIAVAQIVAQTGAGIWIAKGTGSGMTVTVTVLNADHPRDDDLGLDLGLLQREEGHDPVVLHPVPDDPRPLLLT</sequence>
<dbReference type="Pfam" id="PF05205">
    <property type="entry name" value="COMPASS-Shg1"/>
    <property type="match status" value="1"/>
</dbReference>